<dbReference type="PANTHER" id="PTHR34376">
    <property type="entry name" value="SERINE PROTEASE INHIBITOR, KAZAL-TYPE FAMILY PROTEIN"/>
    <property type="match status" value="1"/>
</dbReference>
<protein>
    <recommendedName>
        <fullName evidence="4">Kazal-like domain-containing protein</fullName>
    </recommendedName>
</protein>
<gene>
    <name evidence="2" type="ORF">POTOM_048217</name>
</gene>
<dbReference type="OrthoDB" id="1916993at2759"/>
<evidence type="ECO:0000313" key="2">
    <source>
        <dbReference type="EMBL" id="KAG6748300.1"/>
    </source>
</evidence>
<name>A0A8X7YNN5_POPTO</name>
<accession>A0A8X7YNN5</accession>
<sequence>MAFTPPTPNLADPLNVDQSPIQTPTSQQHTSPQKDTFHHSYHRQSKRALTFNDIEPHDSTQLPQPTPLKDYADSSKEHLCKDDDNPASQLSKKQHLSISSPEKIARSEPDAAILIQEVTNKDGKGEACAGLKAPASCPINCFRADPVCGVDGVTYWCGCADAMCSGTRVAKLGACEVGSGGSASLPGSVAVLQREVMPPGAQEIKGTEQDLYDLIPAQCLSRYPLALPFRIRNFECMLPVHASYWPAFSNQNRRFRMYFASQCFILASFQRTFLEHVYAETTQKEE</sequence>
<dbReference type="AlphaFoldDB" id="A0A8X7YNN5"/>
<dbReference type="PANTHER" id="PTHR34376:SF8">
    <property type="entry name" value="KAZAL-LIKE DOMAIN-CONTAINING PROTEIN"/>
    <property type="match status" value="1"/>
</dbReference>
<feature type="region of interest" description="Disordered" evidence="1">
    <location>
        <begin position="1"/>
        <end position="104"/>
    </location>
</feature>
<dbReference type="EMBL" id="JAAWWB010000028">
    <property type="protein sequence ID" value="KAG6748300.1"/>
    <property type="molecule type" value="Genomic_DNA"/>
</dbReference>
<evidence type="ECO:0000313" key="3">
    <source>
        <dbReference type="Proteomes" id="UP000886885"/>
    </source>
</evidence>
<keyword evidence="3" id="KW-1185">Reference proteome</keyword>
<feature type="compositionally biased region" description="Low complexity" evidence="1">
    <location>
        <begin position="18"/>
        <end position="33"/>
    </location>
</feature>
<comment type="caution">
    <text evidence="2">The sequence shown here is derived from an EMBL/GenBank/DDBJ whole genome shotgun (WGS) entry which is preliminary data.</text>
</comment>
<feature type="compositionally biased region" description="Polar residues" evidence="1">
    <location>
        <begin position="86"/>
        <end position="100"/>
    </location>
</feature>
<reference evidence="2" key="1">
    <citation type="journal article" date="2020" name="bioRxiv">
        <title>Hybrid origin of Populus tomentosa Carr. identified through genome sequencing and phylogenomic analysis.</title>
        <authorList>
            <person name="An X."/>
            <person name="Gao K."/>
            <person name="Chen Z."/>
            <person name="Li J."/>
            <person name="Yang X."/>
            <person name="Yang X."/>
            <person name="Zhou J."/>
            <person name="Guo T."/>
            <person name="Zhao T."/>
            <person name="Huang S."/>
            <person name="Miao D."/>
            <person name="Khan W.U."/>
            <person name="Rao P."/>
            <person name="Ye M."/>
            <person name="Lei B."/>
            <person name="Liao W."/>
            <person name="Wang J."/>
            <person name="Ji L."/>
            <person name="Li Y."/>
            <person name="Guo B."/>
            <person name="Mustafa N.S."/>
            <person name="Li S."/>
            <person name="Yun Q."/>
            <person name="Keller S.R."/>
            <person name="Mao J."/>
            <person name="Zhang R."/>
            <person name="Strauss S.H."/>
        </authorList>
    </citation>
    <scope>NUCLEOTIDE SEQUENCE</scope>
    <source>
        <strain evidence="2">GM15</strain>
        <tissue evidence="2">Leaf</tissue>
    </source>
</reference>
<dbReference type="Proteomes" id="UP000886885">
    <property type="component" value="Chromosome 14D"/>
</dbReference>
<organism evidence="2 3">
    <name type="scientific">Populus tomentosa</name>
    <name type="common">Chinese white poplar</name>
    <dbReference type="NCBI Taxonomy" id="118781"/>
    <lineage>
        <taxon>Eukaryota</taxon>
        <taxon>Viridiplantae</taxon>
        <taxon>Streptophyta</taxon>
        <taxon>Embryophyta</taxon>
        <taxon>Tracheophyta</taxon>
        <taxon>Spermatophyta</taxon>
        <taxon>Magnoliopsida</taxon>
        <taxon>eudicotyledons</taxon>
        <taxon>Gunneridae</taxon>
        <taxon>Pentapetalae</taxon>
        <taxon>rosids</taxon>
        <taxon>fabids</taxon>
        <taxon>Malpighiales</taxon>
        <taxon>Salicaceae</taxon>
        <taxon>Saliceae</taxon>
        <taxon>Populus</taxon>
    </lineage>
</organism>
<feature type="compositionally biased region" description="Basic and acidic residues" evidence="1">
    <location>
        <begin position="70"/>
        <end position="84"/>
    </location>
</feature>
<proteinExistence type="predicted"/>
<evidence type="ECO:0000256" key="1">
    <source>
        <dbReference type="SAM" id="MobiDB-lite"/>
    </source>
</evidence>
<evidence type="ECO:0008006" key="4">
    <source>
        <dbReference type="Google" id="ProtNLM"/>
    </source>
</evidence>
<dbReference type="FunFam" id="3.30.60.30:FF:000116">
    <property type="entry name" value="Serine protease inhibitor, Kazal-type family protein"/>
    <property type="match status" value="1"/>
</dbReference>